<evidence type="ECO:0000313" key="2">
    <source>
        <dbReference type="Proteomes" id="UP000233469"/>
    </source>
</evidence>
<comment type="caution">
    <text evidence="1">The sequence shown here is derived from an EMBL/GenBank/DDBJ whole genome shotgun (WGS) entry which is preliminary data.</text>
</comment>
<gene>
    <name evidence="1" type="ORF">RhiirC2_779202</name>
</gene>
<sequence length="85" mass="9771">MKVILPIKSFDTHSVTINDDDNGDESQQDISEIEFEEEVGNVGDRISIRLSEDGRNVERKQKLVMLTRCILNEGEAVLNPNHRYR</sequence>
<protein>
    <submittedName>
        <fullName evidence="1">Uncharacterized protein</fullName>
    </submittedName>
</protein>
<organism evidence="1 2">
    <name type="scientific">Rhizophagus irregularis</name>
    <dbReference type="NCBI Taxonomy" id="588596"/>
    <lineage>
        <taxon>Eukaryota</taxon>
        <taxon>Fungi</taxon>
        <taxon>Fungi incertae sedis</taxon>
        <taxon>Mucoromycota</taxon>
        <taxon>Glomeromycotina</taxon>
        <taxon>Glomeromycetes</taxon>
        <taxon>Glomerales</taxon>
        <taxon>Glomeraceae</taxon>
        <taxon>Rhizophagus</taxon>
    </lineage>
</organism>
<proteinExistence type="predicted"/>
<dbReference type="AlphaFoldDB" id="A0A2N1NA80"/>
<dbReference type="Proteomes" id="UP000233469">
    <property type="component" value="Unassembled WGS sequence"/>
</dbReference>
<reference evidence="1 2" key="2">
    <citation type="submission" date="2017-10" db="EMBL/GenBank/DDBJ databases">
        <title>Extensive intraspecific genome diversity in a model arbuscular mycorrhizal fungus.</title>
        <authorList>
            <person name="Chen E.C.H."/>
            <person name="Morin E."/>
            <person name="Baudet D."/>
            <person name="Noel J."/>
            <person name="Ndikumana S."/>
            <person name="Charron P."/>
            <person name="St-Onge C."/>
            <person name="Giorgi J."/>
            <person name="Grigoriev I.V."/>
            <person name="Roux C."/>
            <person name="Martin F.M."/>
            <person name="Corradi N."/>
        </authorList>
    </citation>
    <scope>NUCLEOTIDE SEQUENCE [LARGE SCALE GENOMIC DNA]</scope>
    <source>
        <strain evidence="1 2">C2</strain>
    </source>
</reference>
<reference evidence="1 2" key="1">
    <citation type="submission" date="2016-04" db="EMBL/GenBank/DDBJ databases">
        <title>Genome analyses suggest a sexual origin of heterokaryosis in a supposedly ancient asexual fungus.</title>
        <authorList>
            <person name="Ropars J."/>
            <person name="Sedzielewska K."/>
            <person name="Noel J."/>
            <person name="Charron P."/>
            <person name="Farinelli L."/>
            <person name="Marton T."/>
            <person name="Kruger M."/>
            <person name="Pelin A."/>
            <person name="Brachmann A."/>
            <person name="Corradi N."/>
        </authorList>
    </citation>
    <scope>NUCLEOTIDE SEQUENCE [LARGE SCALE GENOMIC DNA]</scope>
    <source>
        <strain evidence="1 2">C2</strain>
    </source>
</reference>
<dbReference type="EMBL" id="LLXL01000577">
    <property type="protein sequence ID" value="PKK70817.1"/>
    <property type="molecule type" value="Genomic_DNA"/>
</dbReference>
<name>A0A2N1NA80_9GLOM</name>
<accession>A0A2N1NA80</accession>
<evidence type="ECO:0000313" key="1">
    <source>
        <dbReference type="EMBL" id="PKK70817.1"/>
    </source>
</evidence>